<evidence type="ECO:0000256" key="2">
    <source>
        <dbReference type="ARBA" id="ARBA00022475"/>
    </source>
</evidence>
<dbReference type="AlphaFoldDB" id="A0A7W9M2K3"/>
<feature type="transmembrane region" description="Helical" evidence="6">
    <location>
        <begin position="187"/>
        <end position="205"/>
    </location>
</feature>
<reference evidence="7 8" key="1">
    <citation type="submission" date="2020-08" db="EMBL/GenBank/DDBJ databases">
        <title>Sequencing the genomes of 1000 actinobacteria strains.</title>
        <authorList>
            <person name="Klenk H.-P."/>
        </authorList>
    </citation>
    <scope>NUCLEOTIDE SEQUENCE [LARGE SCALE GENOMIC DNA]</scope>
    <source>
        <strain evidence="7 8">DSM 45486</strain>
    </source>
</reference>
<feature type="transmembrane region" description="Helical" evidence="6">
    <location>
        <begin position="114"/>
        <end position="136"/>
    </location>
</feature>
<feature type="transmembrane region" description="Helical" evidence="6">
    <location>
        <begin position="151"/>
        <end position="175"/>
    </location>
</feature>
<feature type="transmembrane region" description="Helical" evidence="6">
    <location>
        <begin position="42"/>
        <end position="61"/>
    </location>
</feature>
<dbReference type="InterPro" id="IPR001123">
    <property type="entry name" value="LeuE-type"/>
</dbReference>
<keyword evidence="8" id="KW-1185">Reference proteome</keyword>
<gene>
    <name evidence="7" type="ORF">F4560_004832</name>
</gene>
<evidence type="ECO:0000256" key="6">
    <source>
        <dbReference type="SAM" id="Phobius"/>
    </source>
</evidence>
<evidence type="ECO:0000256" key="1">
    <source>
        <dbReference type="ARBA" id="ARBA00004651"/>
    </source>
</evidence>
<keyword evidence="2" id="KW-1003">Cell membrane</keyword>
<keyword evidence="3 6" id="KW-0812">Transmembrane</keyword>
<feature type="transmembrane region" description="Helical" evidence="6">
    <location>
        <begin position="67"/>
        <end position="93"/>
    </location>
</feature>
<protein>
    <submittedName>
        <fullName evidence="7">Threonine/homoserine/homoserine lactone efflux protein</fullName>
    </submittedName>
</protein>
<dbReference type="Pfam" id="PF01810">
    <property type="entry name" value="LysE"/>
    <property type="match status" value="1"/>
</dbReference>
<accession>A0A7W9M2K3</accession>
<dbReference type="PANTHER" id="PTHR30086">
    <property type="entry name" value="ARGININE EXPORTER PROTEIN ARGO"/>
    <property type="match status" value="1"/>
</dbReference>
<dbReference type="PANTHER" id="PTHR30086:SF20">
    <property type="entry name" value="ARGININE EXPORTER PROTEIN ARGO-RELATED"/>
    <property type="match status" value="1"/>
</dbReference>
<evidence type="ECO:0000313" key="7">
    <source>
        <dbReference type="EMBL" id="MBB5805064.1"/>
    </source>
</evidence>
<keyword evidence="5 6" id="KW-0472">Membrane</keyword>
<proteinExistence type="predicted"/>
<evidence type="ECO:0000256" key="4">
    <source>
        <dbReference type="ARBA" id="ARBA00022989"/>
    </source>
</evidence>
<comment type="subcellular location">
    <subcellularLocation>
        <location evidence="1">Cell membrane</location>
        <topology evidence="1">Multi-pass membrane protein</topology>
    </subcellularLocation>
</comment>
<evidence type="ECO:0000256" key="3">
    <source>
        <dbReference type="ARBA" id="ARBA00022692"/>
    </source>
</evidence>
<name>A0A7W9M2K3_9PSEU</name>
<comment type="caution">
    <text evidence="7">The sequence shown here is derived from an EMBL/GenBank/DDBJ whole genome shotgun (WGS) entry which is preliminary data.</text>
</comment>
<dbReference type="GO" id="GO:0005886">
    <property type="term" value="C:plasma membrane"/>
    <property type="evidence" value="ECO:0007669"/>
    <property type="project" value="UniProtKB-SubCell"/>
</dbReference>
<keyword evidence="4 6" id="KW-1133">Transmembrane helix</keyword>
<dbReference type="GO" id="GO:0015171">
    <property type="term" value="F:amino acid transmembrane transporter activity"/>
    <property type="evidence" value="ECO:0007669"/>
    <property type="project" value="TreeGrafter"/>
</dbReference>
<evidence type="ECO:0000256" key="5">
    <source>
        <dbReference type="ARBA" id="ARBA00023136"/>
    </source>
</evidence>
<evidence type="ECO:0000313" key="8">
    <source>
        <dbReference type="Proteomes" id="UP000552097"/>
    </source>
</evidence>
<feature type="transmembrane region" description="Helical" evidence="6">
    <location>
        <begin position="6"/>
        <end position="30"/>
    </location>
</feature>
<dbReference type="EMBL" id="JACHMO010000001">
    <property type="protein sequence ID" value="MBB5805064.1"/>
    <property type="molecule type" value="Genomic_DNA"/>
</dbReference>
<dbReference type="RefSeq" id="WP_312869445.1">
    <property type="nucleotide sequence ID" value="NZ_JACHMO010000001.1"/>
</dbReference>
<sequence>MTEDAGVHIAWTSFLLALVVVTVVPGPDFVLVTGNAVRGLRYGAVTAAGVVTGLLVHAGLATVGLSALVAAVPAALLAVKAVGALYLAYLGVMTLRAARAGGPITRAPKSDRSLFLRGVLCDLLNPKVMLTFLSLVPQAMDPASPPLPQAALLSAVAVGVFACFWAVVVPLAGRLAVLLSRPKVRPVFERLCGAALLGMAASVLAA</sequence>
<organism evidence="7 8">
    <name type="scientific">Saccharothrix ecbatanensis</name>
    <dbReference type="NCBI Taxonomy" id="1105145"/>
    <lineage>
        <taxon>Bacteria</taxon>
        <taxon>Bacillati</taxon>
        <taxon>Actinomycetota</taxon>
        <taxon>Actinomycetes</taxon>
        <taxon>Pseudonocardiales</taxon>
        <taxon>Pseudonocardiaceae</taxon>
        <taxon>Saccharothrix</taxon>
    </lineage>
</organism>
<dbReference type="Proteomes" id="UP000552097">
    <property type="component" value="Unassembled WGS sequence"/>
</dbReference>
<dbReference type="PIRSF" id="PIRSF006324">
    <property type="entry name" value="LeuE"/>
    <property type="match status" value="1"/>
</dbReference>